<comment type="similarity">
    <text evidence="1">Belongs to the STXBP/unc-18/SEC1 family.</text>
</comment>
<dbReference type="InterPro" id="IPR043154">
    <property type="entry name" value="Sec-1-like_dom1"/>
</dbReference>
<dbReference type="AlphaFoldDB" id="A0A2T9ZES3"/>
<dbReference type="Gene3D" id="3.90.830.10">
    <property type="entry name" value="Syntaxin Binding Protein 1, Chain A, domain 2"/>
    <property type="match status" value="1"/>
</dbReference>
<sequence>MSLIELQRSQFLEAIESVRPNNRYKVVVVDERSLKLLGKILKLSEILEFDVIRIDSIEKRRKPEPEIEAVYILTPSDRSISMLIKDFTITGQHNIPNGTMYRAANLFFTSELPDIMFKRVTTSPVKKYIAALKELCVEFDPIESRFFLTKLADFEMFRIYSEKFSSKSKKELQIVAKKLVNVCRLWGGKPNIFYMKHYAESLNSPIESIVSIVQSEIIKSFGDENSTPKTEGDNPQTNLLILDRSVDLFTPVLHEFTYEAMAVDLAYDSLKFTKNGKKYTYQSKLANGEIEEKTVEIDENDQVWLSFRYEHISDAQERIMKEIDQLAESNKAIIEMQSGKQQNLSKLRDVVSSMPKFKAKMAEYSVHVALMQQCMKAFTEKDLANIALIEQNMVMNLTPSKLPYSTGTFDVANLLSDPSVDPLIKKRVLLIYLSFNPKLTNNERIQLVDKSGLDRSAHDVISGFQELFSFETAVQNISKARSSSVNRVKEAKSRQLNNKLFAGHKPSPFKNTGKLGFKGSSPLLGFISGDRSVPGSPLAGTPSEIEPEKEPYDVSRYEPVVKSVVESFVLGNLDTKLFVSILSSKEEELKNNKAKFSISSKRDSSPTYGMSPAMSPGLSRSLRSTKATWQKSKSNSASSAGTPARLNQSSATNLHAMSATTDKSGSQYENNMSKSASAVRLGPKFIIYVIGGITFSEIRAINEVASKYNSDVIIGSTHTILPNSFIDDLSSLVRPGHRNDANGLQNPRNGPSPSMEPSSNILGFMTDEGIDPLVKFAENLPKPNTNAGNNTTSELSLEDQFMKKLKTGEDNWNDIKSKSASHGISQDKQVHLDKSPVRNIQKAQPRADSPKKPDSSKLKFFRF</sequence>
<feature type="compositionally biased region" description="Polar residues" evidence="2">
    <location>
        <begin position="621"/>
        <end position="652"/>
    </location>
</feature>
<dbReference type="Proteomes" id="UP000245609">
    <property type="component" value="Unassembled WGS sequence"/>
</dbReference>
<comment type="caution">
    <text evidence="3">The sequence shown here is derived from an EMBL/GenBank/DDBJ whole genome shotgun (WGS) entry which is preliminary data.</text>
</comment>
<dbReference type="EMBL" id="MBFS01000280">
    <property type="protein sequence ID" value="PVV03081.1"/>
    <property type="molecule type" value="Genomic_DNA"/>
</dbReference>
<accession>A0A2T9ZES3</accession>
<organism evidence="3 4">
    <name type="scientific">Smittium megazygosporum</name>
    <dbReference type="NCBI Taxonomy" id="133381"/>
    <lineage>
        <taxon>Eukaryota</taxon>
        <taxon>Fungi</taxon>
        <taxon>Fungi incertae sedis</taxon>
        <taxon>Zoopagomycota</taxon>
        <taxon>Kickxellomycotina</taxon>
        <taxon>Harpellomycetes</taxon>
        <taxon>Harpellales</taxon>
        <taxon>Legeriomycetaceae</taxon>
        <taxon>Smittium</taxon>
    </lineage>
</organism>
<dbReference type="STRING" id="133381.A0A2T9ZES3"/>
<proteinExistence type="inferred from homology"/>
<dbReference type="Gene3D" id="3.40.50.1910">
    <property type="match status" value="2"/>
</dbReference>
<dbReference type="InterPro" id="IPR036045">
    <property type="entry name" value="Sec1-like_sf"/>
</dbReference>
<feature type="region of interest" description="Disordered" evidence="2">
    <location>
        <begin position="816"/>
        <end position="863"/>
    </location>
</feature>
<evidence type="ECO:0000256" key="2">
    <source>
        <dbReference type="SAM" id="MobiDB-lite"/>
    </source>
</evidence>
<feature type="region of interest" description="Disordered" evidence="2">
    <location>
        <begin position="736"/>
        <end position="758"/>
    </location>
</feature>
<feature type="compositionally biased region" description="Basic and acidic residues" evidence="2">
    <location>
        <begin position="848"/>
        <end position="857"/>
    </location>
</feature>
<feature type="compositionally biased region" description="Polar residues" evidence="2">
    <location>
        <begin position="818"/>
        <end position="827"/>
    </location>
</feature>
<dbReference type="Pfam" id="PF00995">
    <property type="entry name" value="Sec1"/>
    <property type="match status" value="1"/>
</dbReference>
<evidence type="ECO:0000313" key="4">
    <source>
        <dbReference type="Proteomes" id="UP000245609"/>
    </source>
</evidence>
<evidence type="ECO:0000313" key="3">
    <source>
        <dbReference type="EMBL" id="PVV03081.1"/>
    </source>
</evidence>
<dbReference type="InterPro" id="IPR027482">
    <property type="entry name" value="Sec1-like_dom2"/>
</dbReference>
<dbReference type="Gene3D" id="1.25.40.60">
    <property type="match status" value="1"/>
</dbReference>
<dbReference type="InterPro" id="IPR001619">
    <property type="entry name" value="Sec1-like"/>
</dbReference>
<dbReference type="PANTHER" id="PTHR11679">
    <property type="entry name" value="VESICLE PROTEIN SORTING-ASSOCIATED"/>
    <property type="match status" value="1"/>
</dbReference>
<keyword evidence="4" id="KW-1185">Reference proteome</keyword>
<name>A0A2T9ZES3_9FUNG</name>
<dbReference type="SUPFAM" id="SSF56815">
    <property type="entry name" value="Sec1/munc18-like (SM) proteins"/>
    <property type="match status" value="1"/>
</dbReference>
<gene>
    <name evidence="3" type="ORF">BB560_002446</name>
</gene>
<protein>
    <submittedName>
        <fullName evidence="3">Uncharacterized protein</fullName>
    </submittedName>
</protein>
<feature type="compositionally biased region" description="Polar residues" evidence="2">
    <location>
        <begin position="742"/>
        <end position="758"/>
    </location>
</feature>
<dbReference type="InterPro" id="IPR043127">
    <property type="entry name" value="Sec-1-like_dom3a"/>
</dbReference>
<dbReference type="GO" id="GO:0016192">
    <property type="term" value="P:vesicle-mediated transport"/>
    <property type="evidence" value="ECO:0007669"/>
    <property type="project" value="InterPro"/>
</dbReference>
<dbReference type="OrthoDB" id="2228at2759"/>
<feature type="region of interest" description="Disordered" evidence="2">
    <location>
        <begin position="597"/>
        <end position="652"/>
    </location>
</feature>
<evidence type="ECO:0000256" key="1">
    <source>
        <dbReference type="ARBA" id="ARBA00009884"/>
    </source>
</evidence>
<reference evidence="3 4" key="1">
    <citation type="journal article" date="2018" name="MBio">
        <title>Comparative Genomics Reveals the Core Gene Toolbox for the Fungus-Insect Symbiosis.</title>
        <authorList>
            <person name="Wang Y."/>
            <person name="Stata M."/>
            <person name="Wang W."/>
            <person name="Stajich J.E."/>
            <person name="White M.M."/>
            <person name="Moncalvo J.M."/>
        </authorList>
    </citation>
    <scope>NUCLEOTIDE SEQUENCE [LARGE SCALE GENOMIC DNA]</scope>
    <source>
        <strain evidence="3 4">SC-DP-2</strain>
    </source>
</reference>
<dbReference type="Gene3D" id="3.40.50.2060">
    <property type="match status" value="1"/>
</dbReference>